<dbReference type="OrthoDB" id="5506221at2"/>
<dbReference type="Proteomes" id="UP000321412">
    <property type="component" value="Unassembled WGS sequence"/>
</dbReference>
<accession>A0A5C6XAX2</accession>
<evidence type="ECO:0000313" key="5">
    <source>
        <dbReference type="Proteomes" id="UP000321412"/>
    </source>
</evidence>
<evidence type="ECO:0000256" key="2">
    <source>
        <dbReference type="SAM" id="MobiDB-lite"/>
    </source>
</evidence>
<proteinExistence type="predicted"/>
<evidence type="ECO:0000256" key="1">
    <source>
        <dbReference type="SAM" id="Coils"/>
    </source>
</evidence>
<feature type="transmembrane region" description="Helical" evidence="3">
    <location>
        <begin position="99"/>
        <end position="118"/>
    </location>
</feature>
<dbReference type="RefSeq" id="WP_146980796.1">
    <property type="nucleotide sequence ID" value="NZ_VOSM01000003.1"/>
</dbReference>
<protein>
    <submittedName>
        <fullName evidence="4">Uncharacterized protein</fullName>
    </submittedName>
</protein>
<organism evidence="4 5">
    <name type="scientific">Lujinxingia vulgaris</name>
    <dbReference type="NCBI Taxonomy" id="2600176"/>
    <lineage>
        <taxon>Bacteria</taxon>
        <taxon>Deltaproteobacteria</taxon>
        <taxon>Bradymonadales</taxon>
        <taxon>Lujinxingiaceae</taxon>
        <taxon>Lujinxingia</taxon>
    </lineage>
</organism>
<name>A0A5C6XAX2_9DELT</name>
<keyword evidence="5" id="KW-1185">Reference proteome</keyword>
<feature type="coiled-coil region" evidence="1">
    <location>
        <begin position="309"/>
        <end position="336"/>
    </location>
</feature>
<evidence type="ECO:0000256" key="3">
    <source>
        <dbReference type="SAM" id="Phobius"/>
    </source>
</evidence>
<keyword evidence="3" id="KW-0472">Membrane</keyword>
<sequence length="358" mass="38583">MATPSRPVTRPNPAASGAQPVQPAQTQPAQPAAQPAPAPVRPAGPPAAAAGPPPTAMVPPPKAKPEPRPKPVPMSAEEMAEIEAAASSLDGGGIFSKNAIVVMVVLALVGTFFGYFAAQGQSSRQIEIARIEDARALQESIDPALATFGEMAETIAKLSPSEVDFEAAESLAAKQFVVSGDVLSSNRLLLGRDVIHPLTAYMAESAVLAELLAEHKRLTTVVDKAEIERLLSENEVLDEDLIAVVFDYRHLFTQGGNEAYRPRPGRLVTLKDLERDDEGMLEASMLNSERTQKVEMQALVPLERAEILKTAGDNALQRYERRVKEIQERTEKLKQRINPLSSSLDELASQPEPPLLSL</sequence>
<gene>
    <name evidence="4" type="ORF">FRC98_08095</name>
</gene>
<evidence type="ECO:0000313" key="4">
    <source>
        <dbReference type="EMBL" id="TXD37640.1"/>
    </source>
</evidence>
<dbReference type="EMBL" id="VOSM01000003">
    <property type="protein sequence ID" value="TXD37640.1"/>
    <property type="molecule type" value="Genomic_DNA"/>
</dbReference>
<reference evidence="4 5" key="1">
    <citation type="submission" date="2019-08" db="EMBL/GenBank/DDBJ databases">
        <title>Bradymonadales sp. TMQ4.</title>
        <authorList>
            <person name="Liang Q."/>
        </authorList>
    </citation>
    <scope>NUCLEOTIDE SEQUENCE [LARGE SCALE GENOMIC DNA]</scope>
    <source>
        <strain evidence="4 5">TMQ4</strain>
    </source>
</reference>
<keyword evidence="3" id="KW-1133">Transmembrane helix</keyword>
<feature type="compositionally biased region" description="Low complexity" evidence="2">
    <location>
        <begin position="18"/>
        <end position="33"/>
    </location>
</feature>
<keyword evidence="1" id="KW-0175">Coiled coil</keyword>
<feature type="compositionally biased region" description="Pro residues" evidence="2">
    <location>
        <begin position="34"/>
        <end position="62"/>
    </location>
</feature>
<dbReference type="AlphaFoldDB" id="A0A5C6XAX2"/>
<feature type="region of interest" description="Disordered" evidence="2">
    <location>
        <begin position="337"/>
        <end position="358"/>
    </location>
</feature>
<comment type="caution">
    <text evidence="4">The sequence shown here is derived from an EMBL/GenBank/DDBJ whole genome shotgun (WGS) entry which is preliminary data.</text>
</comment>
<feature type="region of interest" description="Disordered" evidence="2">
    <location>
        <begin position="1"/>
        <end position="74"/>
    </location>
</feature>
<keyword evidence="3" id="KW-0812">Transmembrane</keyword>